<reference evidence="3" key="1">
    <citation type="submission" date="2016-10" db="EMBL/GenBank/DDBJ databases">
        <authorList>
            <person name="Varghese N."/>
            <person name="Submissions S."/>
        </authorList>
    </citation>
    <scope>NUCLEOTIDE SEQUENCE [LARGE SCALE GENOMIC DNA]</scope>
    <source>
        <strain evidence="3">CGMCC 4.3525</strain>
    </source>
</reference>
<feature type="transmembrane region" description="Helical" evidence="1">
    <location>
        <begin position="7"/>
        <end position="25"/>
    </location>
</feature>
<dbReference type="RefSeq" id="WP_089961233.1">
    <property type="nucleotide sequence ID" value="NZ_FOFR01000031.1"/>
</dbReference>
<dbReference type="Proteomes" id="UP000199352">
    <property type="component" value="Unassembled WGS sequence"/>
</dbReference>
<gene>
    <name evidence="2" type="ORF">SAMN05216188_13137</name>
</gene>
<evidence type="ECO:0000313" key="3">
    <source>
        <dbReference type="Proteomes" id="UP000199352"/>
    </source>
</evidence>
<sequence>MRQASGLVLTGFVLLVLFAIGTVLLDHRAADLEAHGARVDGVVIAVHQGIRNSWSADVGYTVQGVRREGLVQLDHTGATLRRSDAVTVIYDPADPERIALPGMPSDPGWAITAMSLFLVFGLGFVGGGSIRAFRAARAR</sequence>
<protein>
    <recommendedName>
        <fullName evidence="4">DUF3592 domain-containing protein</fullName>
    </recommendedName>
</protein>
<dbReference type="AlphaFoldDB" id="A0A1H9W7X5"/>
<keyword evidence="1" id="KW-0472">Membrane</keyword>
<accession>A0A1H9W7X5</accession>
<name>A0A1H9W7X5_9PSEU</name>
<evidence type="ECO:0000313" key="2">
    <source>
        <dbReference type="EMBL" id="SES30022.1"/>
    </source>
</evidence>
<proteinExistence type="predicted"/>
<dbReference type="STRING" id="402600.SAMN05216188_13137"/>
<evidence type="ECO:0008006" key="4">
    <source>
        <dbReference type="Google" id="ProtNLM"/>
    </source>
</evidence>
<keyword evidence="3" id="KW-1185">Reference proteome</keyword>
<feature type="transmembrane region" description="Helical" evidence="1">
    <location>
        <begin position="109"/>
        <end position="133"/>
    </location>
</feature>
<keyword evidence="1" id="KW-0812">Transmembrane</keyword>
<evidence type="ECO:0000256" key="1">
    <source>
        <dbReference type="SAM" id="Phobius"/>
    </source>
</evidence>
<keyword evidence="1" id="KW-1133">Transmembrane helix</keyword>
<dbReference type="OrthoDB" id="3700184at2"/>
<organism evidence="2 3">
    <name type="scientific">Lentzea xinjiangensis</name>
    <dbReference type="NCBI Taxonomy" id="402600"/>
    <lineage>
        <taxon>Bacteria</taxon>
        <taxon>Bacillati</taxon>
        <taxon>Actinomycetota</taxon>
        <taxon>Actinomycetes</taxon>
        <taxon>Pseudonocardiales</taxon>
        <taxon>Pseudonocardiaceae</taxon>
        <taxon>Lentzea</taxon>
    </lineage>
</organism>
<dbReference type="EMBL" id="FOFR01000031">
    <property type="protein sequence ID" value="SES30022.1"/>
    <property type="molecule type" value="Genomic_DNA"/>
</dbReference>